<accession>A0A2T0UWQ4</accession>
<evidence type="ECO:0000313" key="3">
    <source>
        <dbReference type="EMBL" id="PRY62346.1"/>
    </source>
</evidence>
<proteinExistence type="predicted"/>
<gene>
    <name evidence="3" type="ORF">B0I28_101674</name>
</gene>
<protein>
    <submittedName>
        <fullName evidence="3">Uncharacterized protein</fullName>
    </submittedName>
</protein>
<organism evidence="3 4">
    <name type="scientific">Glycomyces artemisiae</name>
    <dbReference type="NCBI Taxonomy" id="1076443"/>
    <lineage>
        <taxon>Bacteria</taxon>
        <taxon>Bacillati</taxon>
        <taxon>Actinomycetota</taxon>
        <taxon>Actinomycetes</taxon>
        <taxon>Glycomycetales</taxon>
        <taxon>Glycomycetaceae</taxon>
        <taxon>Glycomyces</taxon>
    </lineage>
</organism>
<keyword evidence="4" id="KW-1185">Reference proteome</keyword>
<feature type="signal peptide" evidence="2">
    <location>
        <begin position="1"/>
        <end position="23"/>
    </location>
</feature>
<evidence type="ECO:0000256" key="2">
    <source>
        <dbReference type="SAM" id="SignalP"/>
    </source>
</evidence>
<dbReference type="RefSeq" id="WP_181245615.1">
    <property type="nucleotide sequence ID" value="NZ_PVTJ01000001.1"/>
</dbReference>
<dbReference type="EMBL" id="PVTJ01000001">
    <property type="protein sequence ID" value="PRY62346.1"/>
    <property type="molecule type" value="Genomic_DNA"/>
</dbReference>
<dbReference type="AlphaFoldDB" id="A0A2T0UWQ4"/>
<evidence type="ECO:0000313" key="4">
    <source>
        <dbReference type="Proteomes" id="UP000238176"/>
    </source>
</evidence>
<dbReference type="Proteomes" id="UP000238176">
    <property type="component" value="Unassembled WGS sequence"/>
</dbReference>
<dbReference type="PROSITE" id="PS51257">
    <property type="entry name" value="PROKAR_LIPOPROTEIN"/>
    <property type="match status" value="1"/>
</dbReference>
<keyword evidence="2" id="KW-0732">Signal</keyword>
<comment type="caution">
    <text evidence="3">The sequence shown here is derived from an EMBL/GenBank/DDBJ whole genome shotgun (WGS) entry which is preliminary data.</text>
</comment>
<sequence>MQRSTTAGLVGIAVALAAAAAAACSGDGTDGSGGDEGGGTAAGSFDEARLVEMVNETDRLTAELDAVELRLMQRCLEDRGFTVHDQLYFAPEPEPAETETLFDYYPYDGWLLEKEEAERFGFGSWSWTDEGRESDLAAEYDEYRGIDAADDALAEGSPEAGGARFENDAFEALSPQDRYDWYVAFYGEAIAADENGHLVGEDRAPAEEADEGEIDMDEQPDYVEPEPGGCKREMIDALYEGLELVVEGGEGEEYSAAYWHYRPATPTEDFAAMAEVKTRYRERIAGAEGDLVDCLAERGRPGWAFDEEGSLPVSDYLYELYTGEADVHDHPDLPDDAPADYEGKLAFEIALAVDVAECGDETGFRETARQAHEDTQADYYLSIETETYAWQDQIRGILTHAQELLEA</sequence>
<feature type="region of interest" description="Disordered" evidence="1">
    <location>
        <begin position="25"/>
        <end position="44"/>
    </location>
</feature>
<name>A0A2T0UWQ4_9ACTN</name>
<feature type="compositionally biased region" description="Gly residues" evidence="1">
    <location>
        <begin position="28"/>
        <end position="41"/>
    </location>
</feature>
<reference evidence="3 4" key="1">
    <citation type="submission" date="2018-03" db="EMBL/GenBank/DDBJ databases">
        <title>Genomic Encyclopedia of Type Strains, Phase III (KMG-III): the genomes of soil and plant-associated and newly described type strains.</title>
        <authorList>
            <person name="Whitman W."/>
        </authorList>
    </citation>
    <scope>NUCLEOTIDE SEQUENCE [LARGE SCALE GENOMIC DNA]</scope>
    <source>
        <strain evidence="3 4">CGMCC 4.7067</strain>
    </source>
</reference>
<evidence type="ECO:0000256" key="1">
    <source>
        <dbReference type="SAM" id="MobiDB-lite"/>
    </source>
</evidence>
<feature type="chain" id="PRO_5038640699" evidence="2">
    <location>
        <begin position="24"/>
        <end position="407"/>
    </location>
</feature>